<dbReference type="CDD" id="cd17535">
    <property type="entry name" value="REC_NarL-like"/>
    <property type="match status" value="1"/>
</dbReference>
<dbReference type="Gene3D" id="3.40.50.2300">
    <property type="match status" value="1"/>
</dbReference>
<dbReference type="InterPro" id="IPR000792">
    <property type="entry name" value="Tscrpt_reg_LuxR_C"/>
</dbReference>
<dbReference type="GO" id="GO:0006355">
    <property type="term" value="P:regulation of DNA-templated transcription"/>
    <property type="evidence" value="ECO:0007669"/>
    <property type="project" value="InterPro"/>
</dbReference>
<gene>
    <name evidence="6" type="ORF">E6G99_09670</name>
</gene>
<feature type="modified residue" description="4-aspartylphosphate" evidence="3">
    <location>
        <position position="64"/>
    </location>
</feature>
<dbReference type="PANTHER" id="PTHR43214">
    <property type="entry name" value="TWO-COMPONENT RESPONSE REGULATOR"/>
    <property type="match status" value="1"/>
</dbReference>
<dbReference type="SUPFAM" id="SSF52172">
    <property type="entry name" value="CheY-like"/>
    <property type="match status" value="1"/>
</dbReference>
<dbReference type="SMART" id="SM00421">
    <property type="entry name" value="HTH_LUXR"/>
    <property type="match status" value="1"/>
</dbReference>
<dbReference type="SMART" id="SM00448">
    <property type="entry name" value="REC"/>
    <property type="match status" value="1"/>
</dbReference>
<dbReference type="CDD" id="cd06170">
    <property type="entry name" value="LuxR_C_like"/>
    <property type="match status" value="1"/>
</dbReference>
<feature type="domain" description="Response regulatory" evidence="5">
    <location>
        <begin position="13"/>
        <end position="129"/>
    </location>
</feature>
<dbReference type="EMBL" id="VBAJ01000241">
    <property type="protein sequence ID" value="TMJ05708.1"/>
    <property type="molecule type" value="Genomic_DNA"/>
</dbReference>
<dbReference type="InterPro" id="IPR016032">
    <property type="entry name" value="Sig_transdc_resp-reg_C-effctor"/>
</dbReference>
<dbReference type="InterPro" id="IPR039420">
    <property type="entry name" value="WalR-like"/>
</dbReference>
<dbReference type="InterPro" id="IPR011006">
    <property type="entry name" value="CheY-like_superfamily"/>
</dbReference>
<dbReference type="AlphaFoldDB" id="A0A537LCF3"/>
<sequence length="222" mass="23817">MRRAGGYAIAALRILLVDDHRVIADSLARLLQDDPAIQVVGIAATGPEAISLARLLRPSLVVMDIGLPGMDGVEATWTIRRQCPDVPVLMLTMFEQDAFAIDALRAGAAGYLLKTATPAELFHAIHAVCEGDGLVYPRTATAALQRAVPPRSRVQDPGALSRRELEVLQLVAGGADIAAIGRQLMLSPHTIRNHLKGVYRKLGVRGRVEAAAYAVRRGLIKP</sequence>
<dbReference type="Proteomes" id="UP000318661">
    <property type="component" value="Unassembled WGS sequence"/>
</dbReference>
<keyword evidence="1 3" id="KW-0597">Phosphoprotein</keyword>
<evidence type="ECO:0000256" key="2">
    <source>
        <dbReference type="ARBA" id="ARBA00023125"/>
    </source>
</evidence>
<accession>A0A537LCF3</accession>
<evidence type="ECO:0000313" key="6">
    <source>
        <dbReference type="EMBL" id="TMJ05708.1"/>
    </source>
</evidence>
<evidence type="ECO:0000259" key="4">
    <source>
        <dbReference type="PROSITE" id="PS50043"/>
    </source>
</evidence>
<dbReference type="Pfam" id="PF00072">
    <property type="entry name" value="Response_reg"/>
    <property type="match status" value="1"/>
</dbReference>
<dbReference type="PROSITE" id="PS50110">
    <property type="entry name" value="RESPONSE_REGULATORY"/>
    <property type="match status" value="1"/>
</dbReference>
<dbReference type="GO" id="GO:0000160">
    <property type="term" value="P:phosphorelay signal transduction system"/>
    <property type="evidence" value="ECO:0007669"/>
    <property type="project" value="InterPro"/>
</dbReference>
<evidence type="ECO:0000259" key="5">
    <source>
        <dbReference type="PROSITE" id="PS50110"/>
    </source>
</evidence>
<dbReference type="PROSITE" id="PS50043">
    <property type="entry name" value="HTH_LUXR_2"/>
    <property type="match status" value="1"/>
</dbReference>
<evidence type="ECO:0000313" key="7">
    <source>
        <dbReference type="Proteomes" id="UP000318661"/>
    </source>
</evidence>
<dbReference type="PRINTS" id="PR00038">
    <property type="entry name" value="HTHLUXR"/>
</dbReference>
<name>A0A537LCF3_9BACT</name>
<dbReference type="GO" id="GO:0003677">
    <property type="term" value="F:DNA binding"/>
    <property type="evidence" value="ECO:0007669"/>
    <property type="project" value="UniProtKB-KW"/>
</dbReference>
<proteinExistence type="predicted"/>
<comment type="caution">
    <text evidence="6">The sequence shown here is derived from an EMBL/GenBank/DDBJ whole genome shotgun (WGS) entry which is preliminary data.</text>
</comment>
<dbReference type="SUPFAM" id="SSF46894">
    <property type="entry name" value="C-terminal effector domain of the bipartite response regulators"/>
    <property type="match status" value="1"/>
</dbReference>
<organism evidence="6 7">
    <name type="scientific">Candidatus Segetimicrobium genomatis</name>
    <dbReference type="NCBI Taxonomy" id="2569760"/>
    <lineage>
        <taxon>Bacteria</taxon>
        <taxon>Bacillati</taxon>
        <taxon>Candidatus Sysuimicrobiota</taxon>
        <taxon>Candidatus Sysuimicrobiia</taxon>
        <taxon>Candidatus Sysuimicrobiales</taxon>
        <taxon>Candidatus Segetimicrobiaceae</taxon>
        <taxon>Candidatus Segetimicrobium</taxon>
    </lineage>
</organism>
<evidence type="ECO:0000256" key="1">
    <source>
        <dbReference type="ARBA" id="ARBA00022553"/>
    </source>
</evidence>
<dbReference type="InterPro" id="IPR001789">
    <property type="entry name" value="Sig_transdc_resp-reg_receiver"/>
</dbReference>
<reference evidence="6 7" key="1">
    <citation type="journal article" date="2019" name="Nat. Microbiol.">
        <title>Mediterranean grassland soil C-N compound turnover is dependent on rainfall and depth, and is mediated by genomically divergent microorganisms.</title>
        <authorList>
            <person name="Diamond S."/>
            <person name="Andeer P.F."/>
            <person name="Li Z."/>
            <person name="Crits-Christoph A."/>
            <person name="Burstein D."/>
            <person name="Anantharaman K."/>
            <person name="Lane K.R."/>
            <person name="Thomas B.C."/>
            <person name="Pan C."/>
            <person name="Northen T.R."/>
            <person name="Banfield J.F."/>
        </authorList>
    </citation>
    <scope>NUCLEOTIDE SEQUENCE [LARGE SCALE GENOMIC DNA]</scope>
    <source>
        <strain evidence="6">NP_2</strain>
    </source>
</reference>
<evidence type="ECO:0000256" key="3">
    <source>
        <dbReference type="PROSITE-ProRule" id="PRU00169"/>
    </source>
</evidence>
<protein>
    <submittedName>
        <fullName evidence="6">Response regulator transcription factor</fullName>
    </submittedName>
</protein>
<feature type="domain" description="HTH luxR-type" evidence="4">
    <location>
        <begin position="153"/>
        <end position="218"/>
    </location>
</feature>
<dbReference type="InterPro" id="IPR058245">
    <property type="entry name" value="NreC/VraR/RcsB-like_REC"/>
</dbReference>
<keyword evidence="2" id="KW-0238">DNA-binding</keyword>
<dbReference type="Pfam" id="PF00196">
    <property type="entry name" value="GerE"/>
    <property type="match status" value="1"/>
</dbReference>